<evidence type="ECO:0000313" key="14">
    <source>
        <dbReference type="Proteomes" id="UP000250245"/>
    </source>
</evidence>
<dbReference type="PROSITE" id="PS00108">
    <property type="entry name" value="PROTEIN_KINASE_ST"/>
    <property type="match status" value="1"/>
</dbReference>
<protein>
    <recommendedName>
        <fullName evidence="1">non-specific serine/threonine protein kinase</fullName>
        <ecNumber evidence="1">2.7.11.1</ecNumber>
    </recommendedName>
</protein>
<feature type="domain" description="PASTA" evidence="12">
    <location>
        <begin position="634"/>
        <end position="696"/>
    </location>
</feature>
<gene>
    <name evidence="13" type="primary">prkC</name>
    <name evidence="13" type="ORF">NCTC11820_00800</name>
</gene>
<dbReference type="InterPro" id="IPR011009">
    <property type="entry name" value="Kinase-like_dom_sf"/>
</dbReference>
<dbReference type="PROSITE" id="PS50011">
    <property type="entry name" value="PROTEIN_KINASE_DOM"/>
    <property type="match status" value="1"/>
</dbReference>
<dbReference type="FunFam" id="3.30.200.20:FF:000035">
    <property type="entry name" value="Serine/threonine protein kinase Stk1"/>
    <property type="match status" value="1"/>
</dbReference>
<dbReference type="CDD" id="cd14014">
    <property type="entry name" value="STKc_PknB_like"/>
    <property type="match status" value="1"/>
</dbReference>
<dbReference type="EC" id="2.7.11.1" evidence="1"/>
<evidence type="ECO:0000256" key="3">
    <source>
        <dbReference type="ARBA" id="ARBA00022679"/>
    </source>
</evidence>
<dbReference type="SMART" id="SM00740">
    <property type="entry name" value="PASTA"/>
    <property type="match status" value="4"/>
</dbReference>
<dbReference type="Proteomes" id="UP000250245">
    <property type="component" value="Unassembled WGS sequence"/>
</dbReference>
<dbReference type="SUPFAM" id="SSF56112">
    <property type="entry name" value="Protein kinase-like (PK-like)"/>
    <property type="match status" value="1"/>
</dbReference>
<feature type="compositionally biased region" description="Pro residues" evidence="9">
    <location>
        <begin position="37"/>
        <end position="48"/>
    </location>
</feature>
<comment type="catalytic activity">
    <reaction evidence="8">
        <text>L-seryl-[protein] + ATP = O-phospho-L-seryl-[protein] + ADP + H(+)</text>
        <dbReference type="Rhea" id="RHEA:17989"/>
        <dbReference type="Rhea" id="RHEA-COMP:9863"/>
        <dbReference type="Rhea" id="RHEA-COMP:11604"/>
        <dbReference type="ChEBI" id="CHEBI:15378"/>
        <dbReference type="ChEBI" id="CHEBI:29999"/>
        <dbReference type="ChEBI" id="CHEBI:30616"/>
        <dbReference type="ChEBI" id="CHEBI:83421"/>
        <dbReference type="ChEBI" id="CHEBI:456216"/>
        <dbReference type="EC" id="2.7.11.1"/>
    </reaction>
</comment>
<evidence type="ECO:0000256" key="4">
    <source>
        <dbReference type="ARBA" id="ARBA00022741"/>
    </source>
</evidence>
<evidence type="ECO:0000256" key="8">
    <source>
        <dbReference type="ARBA" id="ARBA00048679"/>
    </source>
</evidence>
<keyword evidence="2" id="KW-0723">Serine/threonine-protein kinase</keyword>
<organism evidence="13 14">
    <name type="scientific">Mobiluncus curtisii</name>
    <dbReference type="NCBI Taxonomy" id="2051"/>
    <lineage>
        <taxon>Bacteria</taxon>
        <taxon>Bacillati</taxon>
        <taxon>Actinomycetota</taxon>
        <taxon>Actinomycetes</taxon>
        <taxon>Actinomycetales</taxon>
        <taxon>Actinomycetaceae</taxon>
        <taxon>Mobiluncus</taxon>
    </lineage>
</organism>
<evidence type="ECO:0000256" key="5">
    <source>
        <dbReference type="ARBA" id="ARBA00022777"/>
    </source>
</evidence>
<evidence type="ECO:0000256" key="10">
    <source>
        <dbReference type="SAM" id="Phobius"/>
    </source>
</evidence>
<keyword evidence="10" id="KW-1133">Transmembrane helix</keyword>
<keyword evidence="3 13" id="KW-0808">Transferase</keyword>
<feature type="domain" description="Protein kinase" evidence="11">
    <location>
        <begin position="67"/>
        <end position="327"/>
    </location>
</feature>
<sequence length="696" mass="74839">MSDKETENFDGTGATTAVPAPKPTSTGRHSNGNMPDSFPPAQPTPTSPQAPREPTDHLVGQTIDGRYVIEKRLARGGMATVYRARDTRLDRPVALKIMYPHLAESQDFVARFRREARAAAKLTHPGVVAVYDQGSAQGSSYLVMELVKGPNLRTYLRSRGCLPVSEALQITREILQALAAAHRSGLVHRDVKPENVLLPETGQVKVADFGLARAASEVTAATTGSILGTVAYLSPETVSGTAADSRVDVYATGIMLFELLAGVPPFSGDSPIQIAYAHVNQDVPRIRETQPWVPQSVDDLIAKLTTRDPAKRPLNGDAALELVDETIAGLSPTEMALHGDAQPAPDTVEVDSDQELTPTLNEVPLPGAPGSPTHHKSWWKRRRERRANSVRNSDTPSTDTSHRKTRWFLIGGIIGAIVLLAAILTWFFMWGPGSYRPMVDVVNQQWSDASKSLTAADVTFERVDVFDDNVPAGNVARTDPAPGKPLGRFQTAKIFVSKGVEMLTMPDLTGKTQEDALELVKKARFNAPQISEEFHDTVPEGQVSAQDPAPNASVPHNTIVKVTVSKGRQPVTMLDLVGKPGSEAQSELTKVGLQPQVKEEFSDGVPKGKVISQSVAPNTTLHRLDQVTLVVSKGPEMAAVPNVFGKSEGEARSALESAGFTVNVKRTFGDSKRVLNSNPGAGTQAKVGSTVTITLF</sequence>
<dbReference type="AlphaFoldDB" id="A0A2X2YJ52"/>
<dbReference type="NCBIfam" id="NF033483">
    <property type="entry name" value="PknB_PASTA_kin"/>
    <property type="match status" value="1"/>
</dbReference>
<keyword evidence="10" id="KW-0472">Membrane</keyword>
<proteinExistence type="predicted"/>
<reference evidence="13 14" key="1">
    <citation type="submission" date="2018-06" db="EMBL/GenBank/DDBJ databases">
        <authorList>
            <consortium name="Pathogen Informatics"/>
            <person name="Doyle S."/>
        </authorList>
    </citation>
    <scope>NUCLEOTIDE SEQUENCE [LARGE SCALE GENOMIC DNA]</scope>
    <source>
        <strain evidence="13 14">NCTC11820</strain>
    </source>
</reference>
<dbReference type="PANTHER" id="PTHR43289">
    <property type="entry name" value="MITOGEN-ACTIVATED PROTEIN KINASE KINASE KINASE 20-RELATED"/>
    <property type="match status" value="1"/>
</dbReference>
<feature type="region of interest" description="Disordered" evidence="9">
    <location>
        <begin position="1"/>
        <end position="62"/>
    </location>
</feature>
<dbReference type="GO" id="GO:0106310">
    <property type="term" value="F:protein serine kinase activity"/>
    <property type="evidence" value="ECO:0007669"/>
    <property type="project" value="RHEA"/>
</dbReference>
<evidence type="ECO:0000313" key="13">
    <source>
        <dbReference type="EMBL" id="SQB64456.1"/>
    </source>
</evidence>
<evidence type="ECO:0000259" key="12">
    <source>
        <dbReference type="PROSITE" id="PS51178"/>
    </source>
</evidence>
<evidence type="ECO:0000256" key="6">
    <source>
        <dbReference type="ARBA" id="ARBA00022840"/>
    </source>
</evidence>
<feature type="compositionally biased region" description="Polar residues" evidence="9">
    <location>
        <begin position="23"/>
        <end position="34"/>
    </location>
</feature>
<evidence type="ECO:0000256" key="9">
    <source>
        <dbReference type="SAM" id="MobiDB-lite"/>
    </source>
</evidence>
<evidence type="ECO:0000256" key="2">
    <source>
        <dbReference type="ARBA" id="ARBA00022527"/>
    </source>
</evidence>
<dbReference type="InterPro" id="IPR005543">
    <property type="entry name" value="PASTA_dom"/>
</dbReference>
<dbReference type="CDD" id="cd06577">
    <property type="entry name" value="PASTA_pknB"/>
    <property type="match status" value="4"/>
</dbReference>
<dbReference type="EMBL" id="UASJ01000001">
    <property type="protein sequence ID" value="SQB64456.1"/>
    <property type="molecule type" value="Genomic_DNA"/>
</dbReference>
<feature type="transmembrane region" description="Helical" evidence="10">
    <location>
        <begin position="407"/>
        <end position="428"/>
    </location>
</feature>
<dbReference type="GO" id="GO:0004674">
    <property type="term" value="F:protein serine/threonine kinase activity"/>
    <property type="evidence" value="ECO:0007669"/>
    <property type="project" value="UniProtKB-KW"/>
</dbReference>
<feature type="domain" description="PASTA" evidence="12">
    <location>
        <begin position="567"/>
        <end position="633"/>
    </location>
</feature>
<feature type="compositionally biased region" description="Polar residues" evidence="9">
    <location>
        <begin position="389"/>
        <end position="399"/>
    </location>
</feature>
<dbReference type="PANTHER" id="PTHR43289:SF34">
    <property type="entry name" value="SERINE_THREONINE-PROTEIN KINASE YBDM-RELATED"/>
    <property type="match status" value="1"/>
</dbReference>
<dbReference type="Gene3D" id="3.30.10.20">
    <property type="match status" value="4"/>
</dbReference>
<dbReference type="InterPro" id="IPR000719">
    <property type="entry name" value="Prot_kinase_dom"/>
</dbReference>
<dbReference type="FunFam" id="1.10.510.10:FF:000021">
    <property type="entry name" value="Serine/threonine protein kinase"/>
    <property type="match status" value="1"/>
</dbReference>
<feature type="domain" description="PASTA" evidence="12">
    <location>
        <begin position="499"/>
        <end position="566"/>
    </location>
</feature>
<feature type="region of interest" description="Disordered" evidence="9">
    <location>
        <begin position="337"/>
        <end position="401"/>
    </location>
</feature>
<accession>A0A2X2YJ52</accession>
<evidence type="ECO:0000256" key="1">
    <source>
        <dbReference type="ARBA" id="ARBA00012513"/>
    </source>
</evidence>
<dbReference type="SMART" id="SM00220">
    <property type="entry name" value="S_TKc"/>
    <property type="match status" value="1"/>
</dbReference>
<comment type="catalytic activity">
    <reaction evidence="7">
        <text>L-threonyl-[protein] + ATP = O-phospho-L-threonyl-[protein] + ADP + H(+)</text>
        <dbReference type="Rhea" id="RHEA:46608"/>
        <dbReference type="Rhea" id="RHEA-COMP:11060"/>
        <dbReference type="Rhea" id="RHEA-COMP:11605"/>
        <dbReference type="ChEBI" id="CHEBI:15378"/>
        <dbReference type="ChEBI" id="CHEBI:30013"/>
        <dbReference type="ChEBI" id="CHEBI:30616"/>
        <dbReference type="ChEBI" id="CHEBI:61977"/>
        <dbReference type="ChEBI" id="CHEBI:456216"/>
        <dbReference type="EC" id="2.7.11.1"/>
    </reaction>
</comment>
<dbReference type="Gene3D" id="1.10.510.10">
    <property type="entry name" value="Transferase(Phosphotransferase) domain 1"/>
    <property type="match status" value="1"/>
</dbReference>
<keyword evidence="5 13" id="KW-0418">Kinase</keyword>
<feature type="compositionally biased region" description="Basic residues" evidence="9">
    <location>
        <begin position="373"/>
        <end position="385"/>
    </location>
</feature>
<dbReference type="GO" id="GO:0005524">
    <property type="term" value="F:ATP binding"/>
    <property type="evidence" value="ECO:0007669"/>
    <property type="project" value="UniProtKB-KW"/>
</dbReference>
<dbReference type="InterPro" id="IPR008271">
    <property type="entry name" value="Ser/Thr_kinase_AS"/>
</dbReference>
<keyword evidence="6" id="KW-0067">ATP-binding</keyword>
<dbReference type="PROSITE" id="PS51178">
    <property type="entry name" value="PASTA"/>
    <property type="match status" value="3"/>
</dbReference>
<name>A0A2X2YJ52_9ACTO</name>
<dbReference type="Pfam" id="PF03793">
    <property type="entry name" value="PASTA"/>
    <property type="match status" value="4"/>
</dbReference>
<dbReference type="Gene3D" id="3.30.200.20">
    <property type="entry name" value="Phosphorylase Kinase, domain 1"/>
    <property type="match status" value="1"/>
</dbReference>
<evidence type="ECO:0000259" key="11">
    <source>
        <dbReference type="PROSITE" id="PS50011"/>
    </source>
</evidence>
<dbReference type="Pfam" id="PF00069">
    <property type="entry name" value="Pkinase"/>
    <property type="match status" value="1"/>
</dbReference>
<dbReference type="GO" id="GO:0045717">
    <property type="term" value="P:negative regulation of fatty acid biosynthetic process"/>
    <property type="evidence" value="ECO:0007669"/>
    <property type="project" value="UniProtKB-ARBA"/>
</dbReference>
<evidence type="ECO:0000256" key="7">
    <source>
        <dbReference type="ARBA" id="ARBA00047899"/>
    </source>
</evidence>
<keyword evidence="10" id="KW-0812">Transmembrane</keyword>
<keyword evidence="4" id="KW-0547">Nucleotide-binding</keyword>